<dbReference type="EMBL" id="GGEC01012775">
    <property type="protein sequence ID" value="MBW93258.1"/>
    <property type="molecule type" value="Transcribed_RNA"/>
</dbReference>
<evidence type="ECO:0000256" key="1">
    <source>
        <dbReference type="SAM" id="MobiDB-lite"/>
    </source>
</evidence>
<organism evidence="2">
    <name type="scientific">Rhizophora mucronata</name>
    <name type="common">Asiatic mangrove</name>
    <dbReference type="NCBI Taxonomy" id="61149"/>
    <lineage>
        <taxon>Eukaryota</taxon>
        <taxon>Viridiplantae</taxon>
        <taxon>Streptophyta</taxon>
        <taxon>Embryophyta</taxon>
        <taxon>Tracheophyta</taxon>
        <taxon>Spermatophyta</taxon>
        <taxon>Magnoliopsida</taxon>
        <taxon>eudicotyledons</taxon>
        <taxon>Gunneridae</taxon>
        <taxon>Pentapetalae</taxon>
        <taxon>rosids</taxon>
        <taxon>fabids</taxon>
        <taxon>Malpighiales</taxon>
        <taxon>Rhizophoraceae</taxon>
        <taxon>Rhizophora</taxon>
    </lineage>
</organism>
<name>A0A2P2JIG9_RHIMU</name>
<sequence>MRSSPTQRNARGTIPTVLRSSSPILTRPTQSPTRSSPIYSPFSRTRCTPATRTLAKASIRFIPIFLTKSMPMRSLFVRN</sequence>
<dbReference type="AlphaFoldDB" id="A0A2P2JIG9"/>
<protein>
    <submittedName>
        <fullName evidence="2">Uncharacterized protein</fullName>
    </submittedName>
</protein>
<evidence type="ECO:0000313" key="2">
    <source>
        <dbReference type="EMBL" id="MBW93258.1"/>
    </source>
</evidence>
<reference evidence="2" key="1">
    <citation type="submission" date="2018-02" db="EMBL/GenBank/DDBJ databases">
        <title>Rhizophora mucronata_Transcriptome.</title>
        <authorList>
            <person name="Meera S.P."/>
            <person name="Sreeshan A."/>
            <person name="Augustine A."/>
        </authorList>
    </citation>
    <scope>NUCLEOTIDE SEQUENCE</scope>
    <source>
        <tissue evidence="2">Leaf</tissue>
    </source>
</reference>
<feature type="region of interest" description="Disordered" evidence="1">
    <location>
        <begin position="1"/>
        <end position="44"/>
    </location>
</feature>
<feature type="compositionally biased region" description="Polar residues" evidence="1">
    <location>
        <begin position="18"/>
        <end position="44"/>
    </location>
</feature>
<accession>A0A2P2JIG9</accession>
<feature type="compositionally biased region" description="Polar residues" evidence="1">
    <location>
        <begin position="1"/>
        <end position="10"/>
    </location>
</feature>
<proteinExistence type="predicted"/>